<feature type="domain" description="Rv2525c-like glycoside hydrolase-like" evidence="2">
    <location>
        <begin position="299"/>
        <end position="467"/>
    </location>
</feature>
<dbReference type="InterPro" id="IPR015020">
    <property type="entry name" value="Rv2525c-like_Glyco_Hydro-like"/>
</dbReference>
<dbReference type="InterPro" id="IPR002477">
    <property type="entry name" value="Peptidoglycan-bd-like"/>
</dbReference>
<dbReference type="Gene3D" id="1.10.101.10">
    <property type="entry name" value="PGBD-like superfamily/PGBD"/>
    <property type="match status" value="2"/>
</dbReference>
<dbReference type="RefSeq" id="WP_176942779.1">
    <property type="nucleotide sequence ID" value="NZ_JABZEC010000004.1"/>
</dbReference>
<protein>
    <submittedName>
        <fullName evidence="3">DUF1906 domain-containing protein</fullName>
    </submittedName>
</protein>
<evidence type="ECO:0000259" key="1">
    <source>
        <dbReference type="Pfam" id="PF01471"/>
    </source>
</evidence>
<dbReference type="Proteomes" id="UP000563523">
    <property type="component" value="Unassembled WGS sequence"/>
</dbReference>
<evidence type="ECO:0000313" key="4">
    <source>
        <dbReference type="Proteomes" id="UP000563523"/>
    </source>
</evidence>
<proteinExistence type="predicted"/>
<dbReference type="InterPro" id="IPR036366">
    <property type="entry name" value="PGBDSf"/>
</dbReference>
<dbReference type="AlphaFoldDB" id="A0A850R2P5"/>
<reference evidence="3 4" key="1">
    <citation type="submission" date="2020-06" db="EMBL/GenBank/DDBJ databases">
        <authorList>
            <person name="Kang J."/>
        </authorList>
    </citation>
    <scope>NUCLEOTIDE SEQUENCE [LARGE SCALE GENOMIC DNA]</scope>
    <source>
        <strain evidence="3 4">DCY120</strain>
    </source>
</reference>
<evidence type="ECO:0000313" key="3">
    <source>
        <dbReference type="EMBL" id="NVY96620.1"/>
    </source>
</evidence>
<dbReference type="EMBL" id="JABZEC010000004">
    <property type="protein sequence ID" value="NVY96620.1"/>
    <property type="molecule type" value="Genomic_DNA"/>
</dbReference>
<name>A0A850R2P5_9LACO</name>
<accession>A0A850R2P5</accession>
<keyword evidence="4" id="KW-1185">Reference proteome</keyword>
<dbReference type="InterPro" id="IPR017853">
    <property type="entry name" value="GH"/>
</dbReference>
<dbReference type="InterPro" id="IPR036365">
    <property type="entry name" value="PGBD-like_sf"/>
</dbReference>
<evidence type="ECO:0000259" key="2">
    <source>
        <dbReference type="Pfam" id="PF08924"/>
    </source>
</evidence>
<dbReference type="Gene3D" id="3.20.20.80">
    <property type="entry name" value="Glycosidases"/>
    <property type="match status" value="1"/>
</dbReference>
<dbReference type="Pfam" id="PF08924">
    <property type="entry name" value="Rv2525c_GlyHyd-like"/>
    <property type="match status" value="1"/>
</dbReference>
<gene>
    <name evidence="3" type="ORF">HU830_05520</name>
</gene>
<comment type="caution">
    <text evidence="3">The sequence shown here is derived from an EMBL/GenBank/DDBJ whole genome shotgun (WGS) entry which is preliminary data.</text>
</comment>
<dbReference type="SUPFAM" id="SSF47090">
    <property type="entry name" value="PGBD-like"/>
    <property type="match status" value="2"/>
</dbReference>
<dbReference type="SUPFAM" id="SSF51445">
    <property type="entry name" value="(Trans)glycosidases"/>
    <property type="match status" value="1"/>
</dbReference>
<dbReference type="CDD" id="cd06418">
    <property type="entry name" value="GH25_BacA-like"/>
    <property type="match status" value="1"/>
</dbReference>
<organism evidence="3 4">
    <name type="scientific">Bombilactobacillus apium</name>
    <dbReference type="NCBI Taxonomy" id="2675299"/>
    <lineage>
        <taxon>Bacteria</taxon>
        <taxon>Bacillati</taxon>
        <taxon>Bacillota</taxon>
        <taxon>Bacilli</taxon>
        <taxon>Lactobacillales</taxon>
        <taxon>Lactobacillaceae</taxon>
        <taxon>Bombilactobacillus</taxon>
    </lineage>
</organism>
<dbReference type="Pfam" id="PF01471">
    <property type="entry name" value="PG_binding_1"/>
    <property type="match status" value="1"/>
</dbReference>
<feature type="domain" description="Peptidoglycan binding-like" evidence="1">
    <location>
        <begin position="216"/>
        <end position="259"/>
    </location>
</feature>
<sequence length="686" mass="73649">MADQMVLATQKWLNKTYGSLAGFDRAPENGQTGWATIYSLREGLQHELGITSLANGFGPLTKSKLATQLGRIQLNSSSKIVKLIKGAFWCKGINPQSFTEKYDVYLGSAIKNLQKNAGLTANGVLTVNLIAALFDMSAFTLLAKGDARIREMQQALNSQYSEQLGVLPCDGIYQRDTNQALIYYLQRIEGLGSTANGVYGPGTISRTPTVNPGAQGAIVKLIQYGLYVNGFYTGSFNGNFDTSVSTAIVDFRKFMKLPPYTATADLTVIKGLLTSNGNTNRDSDTFDTATQLSAAQAQMIKNYGFKIVGRYLTGSVGTGTNRRNKNLTTAEIKNLTAAGLKIFPIYEDGGYEVSYFTATQGINDAAAAVLAARKLGFPRASTIYFAVDVDIQAGDLAGTVVPYFQSIAQYCQNLEYQVGIYGTRNACQAVKSLVTHSFVADMSYGWSGNLGFKMPHNWAFDQFVEYGIGGVDIDQGASSGRDLGTNKFAPRTDFVSPNSALKKLLGDFNLSVGKTVKIYKDDTLELSVTARNSLSAQGGSGSITINKNGISSVDLGAWLRHHSNLPSGVLDIVLDKTGSNSLFTKIKSGLMTISSAVNTDRSYSVTITIDIFETDQGPLSDALSLVYKAKVKINNNIFQGINPEKITNSVAISVLIIAGIIIVTNGGLPAVSGILEIIQLIISKIA</sequence>